<evidence type="ECO:0000256" key="2">
    <source>
        <dbReference type="ARBA" id="ARBA00022771"/>
    </source>
</evidence>
<keyword evidence="7" id="KW-1185">Reference proteome</keyword>
<dbReference type="PANTHER" id="PTHR47718">
    <property type="entry name" value="OS01G0519700 PROTEIN"/>
    <property type="match status" value="1"/>
</dbReference>
<feature type="region of interest" description="Disordered" evidence="5">
    <location>
        <begin position="642"/>
        <end position="718"/>
    </location>
</feature>
<dbReference type="AlphaFoldDB" id="A0A6P5RPU3"/>
<dbReference type="PROSITE" id="PS50966">
    <property type="entry name" value="ZF_SWIM"/>
    <property type="match status" value="1"/>
</dbReference>
<dbReference type="Pfam" id="PF04434">
    <property type="entry name" value="SWIM"/>
    <property type="match status" value="1"/>
</dbReference>
<dbReference type="GO" id="GO:0008270">
    <property type="term" value="F:zinc ion binding"/>
    <property type="evidence" value="ECO:0007669"/>
    <property type="project" value="UniProtKB-KW"/>
</dbReference>
<dbReference type="RefSeq" id="XP_021804612.1">
    <property type="nucleotide sequence ID" value="XM_021948920.1"/>
</dbReference>
<dbReference type="Pfam" id="PF10551">
    <property type="entry name" value="MULE"/>
    <property type="match status" value="1"/>
</dbReference>
<dbReference type="GeneID" id="110748937"/>
<accession>A0A6P5RPU3</accession>
<evidence type="ECO:0000313" key="7">
    <source>
        <dbReference type="Proteomes" id="UP000515124"/>
    </source>
</evidence>
<sequence>MEVCNEVQAYNLCNSYALKKGFSIRKGNIQRDAKNNIRQRDYLCSKQGFYDDLCEVKTVHQLDTRTGCRALIRFTVDDGVWKISHINSDHNHEFAKLEERQFLKSSRKIQKAHANVISSMVEAGIRPTESYSYLAKEVGGSENVGFTKKDCLNYLHRKKEELIEGGDAQSLINHFKHKQAEDPNFFYSVQVDQCTRMMNFFWRDGRSKLDYDCFGDVLCFDTTFRTNKYNLICAPFVGVNHHWKNVLLGCAFLLDESTKSFVWLFETFLESMGNKHPITIFTDEDKAMANAIEIVFPQTCHRLCTWHIAKNATQPLAGLYTNPEFSKYFSKCSYGCLSESEFEDTWDHMIKTFKLENHSWLQKLYSLRRKWCSAFNLDDFSANIRSTQRVESTNNIFHQISTKTMSLTSFVQHYEQKTADMRLAKLEDDFHCKNGMPHLKAKSGIFKKAASEYTIKIFSFFEKELLGCFEVRLDEVCNVGAKYVFEAIEEGQEKVYKIHFDSITFNISCSCKLFETKELLCRHALKVLDSKNITSVPSQYILKRWTKGAKKGIVVNNDLCESYNKKARSAQSMCLSELMHEANNVVSIASLSDSGTRLVKQKLAEVMMLLESDMEITRSKENLNSIGDQTLHDVLIAKPPVLNPPTIRAKGITNARIKSQLEKKRKKEKKKDARVGNSSRTSRPTTMAASQSEQETNSVSPHSTHYNPSLHHFGDIPSHTFGHPNFQFTTMLQGSDQMPYLSQV</sequence>
<dbReference type="Proteomes" id="UP000515124">
    <property type="component" value="Unplaced"/>
</dbReference>
<proteinExistence type="predicted"/>
<dbReference type="Pfam" id="PF03101">
    <property type="entry name" value="FAR1"/>
    <property type="match status" value="1"/>
</dbReference>
<keyword evidence="1" id="KW-0479">Metal-binding</keyword>
<gene>
    <name evidence="8" type="primary">LOC110748937</name>
</gene>
<dbReference type="PANTHER" id="PTHR47718:SF17">
    <property type="entry name" value="PROTEIN FAR1-RELATED SEQUENCE 5-LIKE"/>
    <property type="match status" value="1"/>
</dbReference>
<keyword evidence="2 4" id="KW-0863">Zinc-finger</keyword>
<protein>
    <submittedName>
        <fullName evidence="8">Protein FAR1-RELATED SEQUENCE 5-like</fullName>
    </submittedName>
</protein>
<evidence type="ECO:0000259" key="6">
    <source>
        <dbReference type="PROSITE" id="PS50966"/>
    </source>
</evidence>
<feature type="domain" description="SWIM-type" evidence="6">
    <location>
        <begin position="496"/>
        <end position="532"/>
    </location>
</feature>
<feature type="compositionally biased region" description="Polar residues" evidence="5">
    <location>
        <begin position="676"/>
        <end position="707"/>
    </location>
</feature>
<dbReference type="InterPro" id="IPR018289">
    <property type="entry name" value="MULE_transposase_dom"/>
</dbReference>
<dbReference type="InterPro" id="IPR006564">
    <property type="entry name" value="Znf_PMZ"/>
</dbReference>
<reference evidence="8" key="1">
    <citation type="submission" date="2025-08" db="UniProtKB">
        <authorList>
            <consortium name="RefSeq"/>
        </authorList>
    </citation>
    <scope>IDENTIFICATION</scope>
</reference>
<evidence type="ECO:0000256" key="5">
    <source>
        <dbReference type="SAM" id="MobiDB-lite"/>
    </source>
</evidence>
<dbReference type="InterPro" id="IPR007527">
    <property type="entry name" value="Znf_SWIM"/>
</dbReference>
<evidence type="ECO:0000256" key="4">
    <source>
        <dbReference type="PROSITE-ProRule" id="PRU00325"/>
    </source>
</evidence>
<evidence type="ECO:0000256" key="1">
    <source>
        <dbReference type="ARBA" id="ARBA00022723"/>
    </source>
</evidence>
<name>A0A6P5RPU3_PRUAV</name>
<evidence type="ECO:0000313" key="8">
    <source>
        <dbReference type="RefSeq" id="XP_021804612.1"/>
    </source>
</evidence>
<keyword evidence="3" id="KW-0862">Zinc</keyword>
<dbReference type="SMART" id="SM00575">
    <property type="entry name" value="ZnF_PMZ"/>
    <property type="match status" value="1"/>
</dbReference>
<dbReference type="InterPro" id="IPR004330">
    <property type="entry name" value="FAR1_DNA_bnd_dom"/>
</dbReference>
<organism evidence="7 8">
    <name type="scientific">Prunus avium</name>
    <name type="common">Cherry</name>
    <name type="synonym">Cerasus avium</name>
    <dbReference type="NCBI Taxonomy" id="42229"/>
    <lineage>
        <taxon>Eukaryota</taxon>
        <taxon>Viridiplantae</taxon>
        <taxon>Streptophyta</taxon>
        <taxon>Embryophyta</taxon>
        <taxon>Tracheophyta</taxon>
        <taxon>Spermatophyta</taxon>
        <taxon>Magnoliopsida</taxon>
        <taxon>eudicotyledons</taxon>
        <taxon>Gunneridae</taxon>
        <taxon>Pentapetalae</taxon>
        <taxon>rosids</taxon>
        <taxon>fabids</taxon>
        <taxon>Rosales</taxon>
        <taxon>Rosaceae</taxon>
        <taxon>Amygdaloideae</taxon>
        <taxon>Amygdaleae</taxon>
        <taxon>Prunus</taxon>
    </lineage>
</organism>
<dbReference type="KEGG" id="pavi:110748937"/>
<evidence type="ECO:0000256" key="3">
    <source>
        <dbReference type="ARBA" id="ARBA00022833"/>
    </source>
</evidence>